<evidence type="ECO:0000256" key="14">
    <source>
        <dbReference type="ARBA" id="ARBA00025153"/>
    </source>
</evidence>
<comment type="cofactor">
    <cofactor evidence="18 19">
        <name>K(+)</name>
        <dbReference type="ChEBI" id="CHEBI:29103"/>
    </cofactor>
    <text evidence="18 19">Binds 1 potassium ion per subunit.</text>
</comment>
<comment type="similarity">
    <text evidence="18">Belongs to the NnrE/AIBP family.</text>
</comment>
<sequence length="522" mass="53030">MSSHSSHSSHPRKPGDATPHPLYLAAQVREIDSREIAAAQPGDKERGDAPGFALMQRAAMAAYRQLRECWPEARRLSVLCGSGNNAGDGYVLAALAVNDGLEVQLLALRDPAALTGEAARGVEMARGAGLVVQPWAEDAALTGEVVVDALLGTGLGGEVREPYAMAIGTINASERPVLALDIPSGLAADSGAVLGVAVRATLTVTFIADKFGLHTGQAADYVGALAFCPLGVDSGEHADIAPVAELLDASLIATALPPRARASHKGDFGHVLVIGGAPGLGGAALLASQAAARLGAGKVSLATAPEHVGASLIRTPEVMARGVRGVSDATPMLEAAEVIVIGPGLGRDAWGQGLMQAALDSGKPLVIDADGLNLLVERWPELHRDDWLLTPHPGEAAHLLGISGSEVQADRLAASRALKARRGGTHVLKGAGSLIAGPQGIGVCPYGNPGMASGGMGDVLSGILGALVAQGLTLESAARVGTLLHACAADQAASVYGERGLLAGDLACYARILANGRPTTRR</sequence>
<evidence type="ECO:0000256" key="1">
    <source>
        <dbReference type="ARBA" id="ARBA00000013"/>
    </source>
</evidence>
<keyword evidence="5 18" id="KW-0479">Metal-binding</keyword>
<protein>
    <recommendedName>
        <fullName evidence="19">Bifunctional NAD(P)H-hydrate repair enzyme</fullName>
    </recommendedName>
    <alternativeName>
        <fullName evidence="19">Nicotinamide nucleotide repair protein</fullName>
    </alternativeName>
    <domain>
        <recommendedName>
            <fullName evidence="19">ADP-dependent (S)-NAD(P)H-hydrate dehydratase</fullName>
            <ecNumber evidence="19">4.2.1.136</ecNumber>
        </recommendedName>
        <alternativeName>
            <fullName evidence="19">ADP-dependent NAD(P)HX dehydratase</fullName>
        </alternativeName>
    </domain>
    <domain>
        <recommendedName>
            <fullName evidence="19">NAD(P)H-hydrate epimerase</fullName>
            <ecNumber evidence="19">5.1.99.6</ecNumber>
        </recommendedName>
    </domain>
</protein>
<dbReference type="InterPro" id="IPR017953">
    <property type="entry name" value="Carbohydrate_kinase_pred_CS"/>
</dbReference>
<evidence type="ECO:0000256" key="6">
    <source>
        <dbReference type="ARBA" id="ARBA00022741"/>
    </source>
</evidence>
<dbReference type="HAMAP" id="MF_01965">
    <property type="entry name" value="NADHX_dehydratase"/>
    <property type="match status" value="1"/>
</dbReference>
<comment type="catalytic activity">
    <reaction evidence="1 18 19">
        <text>(6R)-NADHX = (6S)-NADHX</text>
        <dbReference type="Rhea" id="RHEA:32215"/>
        <dbReference type="ChEBI" id="CHEBI:64074"/>
        <dbReference type="ChEBI" id="CHEBI:64075"/>
        <dbReference type="EC" id="5.1.99.6"/>
    </reaction>
</comment>
<dbReference type="Gene3D" id="3.40.1190.20">
    <property type="match status" value="1"/>
</dbReference>
<comment type="function">
    <text evidence="14 19">Bifunctional enzyme that catalyzes the epimerization of the S- and R-forms of NAD(P)HX and the dehydration of the S-form of NAD(P)HX at the expense of ADP, which is converted to AMP. This allows the repair of both epimers of NAD(P)HX, a damaged form of NAD(P)H that is a result of enzymatic or heat-dependent hydration.</text>
</comment>
<evidence type="ECO:0000259" key="21">
    <source>
        <dbReference type="PROSITE" id="PS51383"/>
    </source>
</evidence>
<comment type="similarity">
    <text evidence="17">Belongs to the NnrD/CARKD family.</text>
</comment>
<dbReference type="Proteomes" id="UP001500074">
    <property type="component" value="Unassembled WGS sequence"/>
</dbReference>
<comment type="subunit">
    <text evidence="17">Homotetramer.</text>
</comment>
<evidence type="ECO:0000256" key="16">
    <source>
        <dbReference type="ARBA" id="ARBA00049209"/>
    </source>
</evidence>
<organism evidence="23 24">
    <name type="scientific">Modicisalibacter zincidurans</name>
    <dbReference type="NCBI Taxonomy" id="1178777"/>
    <lineage>
        <taxon>Bacteria</taxon>
        <taxon>Pseudomonadati</taxon>
        <taxon>Pseudomonadota</taxon>
        <taxon>Gammaproteobacteria</taxon>
        <taxon>Oceanospirillales</taxon>
        <taxon>Halomonadaceae</taxon>
        <taxon>Modicisalibacter</taxon>
    </lineage>
</organism>
<evidence type="ECO:0000313" key="23">
    <source>
        <dbReference type="EMBL" id="GAA5170335.1"/>
    </source>
</evidence>
<feature type="binding site" evidence="17">
    <location>
        <begin position="429"/>
        <end position="433"/>
    </location>
    <ligand>
        <name>AMP</name>
        <dbReference type="ChEBI" id="CHEBI:456215"/>
    </ligand>
</feature>
<keyword evidence="7 17" id="KW-0067">ATP-binding</keyword>
<comment type="function">
    <text evidence="18">Catalyzes the epimerization of the S- and R-forms of NAD(P)HX, a damaged form of NAD(P)H that is a result of enzymatic or heat-dependent hydration. This is a prerequisite for the S-specific NAD(P)H-hydrate dehydratase to allow the repair of both epimers of NAD(P)HX.</text>
</comment>
<dbReference type="PROSITE" id="PS51385">
    <property type="entry name" value="YJEF_N"/>
    <property type="match status" value="1"/>
</dbReference>
<comment type="similarity">
    <text evidence="3 19">In the N-terminal section; belongs to the NnrE/AIBP family.</text>
</comment>
<keyword evidence="13" id="KW-0511">Multifunctional enzyme</keyword>
<feature type="binding site" evidence="17">
    <location>
        <position position="457"/>
    </location>
    <ligand>
        <name>AMP</name>
        <dbReference type="ChEBI" id="CHEBI:456215"/>
    </ligand>
</feature>
<accession>A0ABP9R1G1</accession>
<feature type="domain" description="YjeF N-terminal" evidence="22">
    <location>
        <begin position="28"/>
        <end position="238"/>
    </location>
</feature>
<dbReference type="Pfam" id="PF01256">
    <property type="entry name" value="Carb_kinase"/>
    <property type="match status" value="1"/>
</dbReference>
<feature type="binding site" evidence="18">
    <location>
        <begin position="152"/>
        <end position="158"/>
    </location>
    <ligand>
        <name>(6S)-NADPHX</name>
        <dbReference type="ChEBI" id="CHEBI:64076"/>
    </ligand>
</feature>
<reference evidence="24" key="1">
    <citation type="journal article" date="2019" name="Int. J. Syst. Evol. Microbiol.">
        <title>The Global Catalogue of Microorganisms (GCM) 10K type strain sequencing project: providing services to taxonomists for standard genome sequencing and annotation.</title>
        <authorList>
            <consortium name="The Broad Institute Genomics Platform"/>
            <consortium name="The Broad Institute Genome Sequencing Center for Infectious Disease"/>
            <person name="Wu L."/>
            <person name="Ma J."/>
        </authorList>
    </citation>
    <scope>NUCLEOTIDE SEQUENCE [LARGE SCALE GENOMIC DNA]</scope>
    <source>
        <strain evidence="24">JCM 18472</strain>
    </source>
</reference>
<keyword evidence="8 17" id="KW-0521">NADP</keyword>
<feature type="binding site" evidence="17">
    <location>
        <position position="458"/>
    </location>
    <ligand>
        <name>(6S)-NADPHX</name>
        <dbReference type="ChEBI" id="CHEBI:64076"/>
    </ligand>
</feature>
<dbReference type="InterPro" id="IPR000631">
    <property type="entry name" value="CARKD"/>
</dbReference>
<comment type="cofactor">
    <cofactor evidence="17">
        <name>Mg(2+)</name>
        <dbReference type="ChEBI" id="CHEBI:18420"/>
    </cofactor>
</comment>
<feature type="binding site" evidence="18">
    <location>
        <position position="184"/>
    </location>
    <ligand>
        <name>K(+)</name>
        <dbReference type="ChEBI" id="CHEBI:29103"/>
    </ligand>
</feature>
<comment type="function">
    <text evidence="17">Catalyzes the dehydration of the S-form of NAD(P)HX at the expense of ADP, which is converted to AMP. Together with NAD(P)HX epimerase, which catalyzes the epimerization of the S- and R-forms, the enzyme allows the repair of both epimers of NAD(P)HX, a damaged form of NAD(P)H that is a result of enzymatic or heat-dependent hydration.</text>
</comment>
<dbReference type="RefSeq" id="WP_051907347.1">
    <property type="nucleotide sequence ID" value="NZ_BAABKI010000006.1"/>
</dbReference>
<evidence type="ECO:0000256" key="5">
    <source>
        <dbReference type="ARBA" id="ARBA00022723"/>
    </source>
</evidence>
<evidence type="ECO:0000256" key="19">
    <source>
        <dbReference type="PIRNR" id="PIRNR017184"/>
    </source>
</evidence>
<dbReference type="CDD" id="cd01171">
    <property type="entry name" value="YXKO-related"/>
    <property type="match status" value="1"/>
</dbReference>
<comment type="caution">
    <text evidence="18">Lacks conserved residue(s) required for the propagation of feature annotation.</text>
</comment>
<dbReference type="NCBIfam" id="TIGR00197">
    <property type="entry name" value="yjeF_nterm"/>
    <property type="match status" value="1"/>
</dbReference>
<evidence type="ECO:0000256" key="13">
    <source>
        <dbReference type="ARBA" id="ARBA00023268"/>
    </source>
</evidence>
<dbReference type="Gene3D" id="3.40.50.10260">
    <property type="entry name" value="YjeF N-terminal domain"/>
    <property type="match status" value="1"/>
</dbReference>
<evidence type="ECO:0000256" key="11">
    <source>
        <dbReference type="ARBA" id="ARBA00023235"/>
    </source>
</evidence>
<keyword evidence="12 17" id="KW-0456">Lyase</keyword>
<dbReference type="EMBL" id="BAABKI010000006">
    <property type="protein sequence ID" value="GAA5170335.1"/>
    <property type="molecule type" value="Genomic_DNA"/>
</dbReference>
<feature type="binding site" evidence="17">
    <location>
        <position position="392"/>
    </location>
    <ligand>
        <name>(6S)-NADPHX</name>
        <dbReference type="ChEBI" id="CHEBI:64076"/>
    </ligand>
</feature>
<name>A0ABP9R1G1_9GAMM</name>
<keyword evidence="11 18" id="KW-0413">Isomerase</keyword>
<feature type="domain" description="YjeF C-terminal" evidence="21">
    <location>
        <begin position="248"/>
        <end position="517"/>
    </location>
</feature>
<evidence type="ECO:0000256" key="7">
    <source>
        <dbReference type="ARBA" id="ARBA00022840"/>
    </source>
</evidence>
<evidence type="ECO:0000256" key="2">
    <source>
        <dbReference type="ARBA" id="ARBA00000909"/>
    </source>
</evidence>
<evidence type="ECO:0000256" key="12">
    <source>
        <dbReference type="ARBA" id="ARBA00023239"/>
    </source>
</evidence>
<feature type="binding site" evidence="18">
    <location>
        <position position="85"/>
    </location>
    <ligand>
        <name>K(+)</name>
        <dbReference type="ChEBI" id="CHEBI:29103"/>
    </ligand>
</feature>
<evidence type="ECO:0000256" key="4">
    <source>
        <dbReference type="ARBA" id="ARBA00009524"/>
    </source>
</evidence>
<comment type="similarity">
    <text evidence="4 19">In the C-terminal section; belongs to the NnrD/CARKD family.</text>
</comment>
<dbReference type="HAMAP" id="MF_01966">
    <property type="entry name" value="NADHX_epimerase"/>
    <property type="match status" value="1"/>
</dbReference>
<dbReference type="PROSITE" id="PS01050">
    <property type="entry name" value="YJEF_C_2"/>
    <property type="match status" value="1"/>
</dbReference>
<feature type="binding site" evidence="18">
    <location>
        <position position="181"/>
    </location>
    <ligand>
        <name>(6S)-NADPHX</name>
        <dbReference type="ChEBI" id="CHEBI:64076"/>
    </ligand>
</feature>
<dbReference type="NCBIfam" id="TIGR00196">
    <property type="entry name" value="yjeF_cterm"/>
    <property type="match status" value="1"/>
</dbReference>
<dbReference type="PANTHER" id="PTHR12592">
    <property type="entry name" value="ATP-DEPENDENT (S)-NAD(P)H-HYDRATE DEHYDRATASE FAMILY MEMBER"/>
    <property type="match status" value="1"/>
</dbReference>
<evidence type="ECO:0000256" key="20">
    <source>
        <dbReference type="SAM" id="MobiDB-lite"/>
    </source>
</evidence>
<dbReference type="InterPro" id="IPR004443">
    <property type="entry name" value="YjeF_N_dom"/>
</dbReference>
<dbReference type="InterPro" id="IPR029056">
    <property type="entry name" value="Ribokinase-like"/>
</dbReference>
<proteinExistence type="inferred from homology"/>
<comment type="catalytic activity">
    <reaction evidence="2 18 19">
        <text>(6R)-NADPHX = (6S)-NADPHX</text>
        <dbReference type="Rhea" id="RHEA:32227"/>
        <dbReference type="ChEBI" id="CHEBI:64076"/>
        <dbReference type="ChEBI" id="CHEBI:64077"/>
        <dbReference type="EC" id="5.1.99.6"/>
    </reaction>
</comment>
<dbReference type="SUPFAM" id="SSF53613">
    <property type="entry name" value="Ribokinase-like"/>
    <property type="match status" value="1"/>
</dbReference>
<keyword evidence="6 17" id="KW-0547">Nucleotide-binding</keyword>
<evidence type="ECO:0000256" key="15">
    <source>
        <dbReference type="ARBA" id="ARBA00048238"/>
    </source>
</evidence>
<keyword evidence="10 17" id="KW-0520">NAD</keyword>
<feature type="binding site" evidence="18">
    <location>
        <position position="148"/>
    </location>
    <ligand>
        <name>K(+)</name>
        <dbReference type="ChEBI" id="CHEBI:29103"/>
    </ligand>
</feature>
<dbReference type="PROSITE" id="PS51383">
    <property type="entry name" value="YJEF_C_3"/>
    <property type="match status" value="1"/>
</dbReference>
<evidence type="ECO:0000259" key="22">
    <source>
        <dbReference type="PROSITE" id="PS51385"/>
    </source>
</evidence>
<dbReference type="EC" id="4.2.1.136" evidence="19"/>
<keyword evidence="24" id="KW-1185">Reference proteome</keyword>
<evidence type="ECO:0000256" key="17">
    <source>
        <dbReference type="HAMAP-Rule" id="MF_01965"/>
    </source>
</evidence>
<feature type="binding site" evidence="17">
    <location>
        <position position="344"/>
    </location>
    <ligand>
        <name>(6S)-NADPHX</name>
        <dbReference type="ChEBI" id="CHEBI:64076"/>
    </ligand>
</feature>
<comment type="catalytic activity">
    <reaction evidence="15 17 19">
        <text>(6S)-NADHX + ADP = AMP + phosphate + NADH + H(+)</text>
        <dbReference type="Rhea" id="RHEA:32223"/>
        <dbReference type="ChEBI" id="CHEBI:15378"/>
        <dbReference type="ChEBI" id="CHEBI:43474"/>
        <dbReference type="ChEBI" id="CHEBI:57945"/>
        <dbReference type="ChEBI" id="CHEBI:64074"/>
        <dbReference type="ChEBI" id="CHEBI:456215"/>
        <dbReference type="ChEBI" id="CHEBI:456216"/>
        <dbReference type="EC" id="4.2.1.136"/>
    </reaction>
</comment>
<evidence type="ECO:0000313" key="24">
    <source>
        <dbReference type="Proteomes" id="UP001500074"/>
    </source>
</evidence>
<comment type="caution">
    <text evidence="23">The sequence shown here is derived from an EMBL/GenBank/DDBJ whole genome shotgun (WGS) entry which is preliminary data.</text>
</comment>
<evidence type="ECO:0000256" key="18">
    <source>
        <dbReference type="HAMAP-Rule" id="MF_01966"/>
    </source>
</evidence>
<evidence type="ECO:0000256" key="10">
    <source>
        <dbReference type="ARBA" id="ARBA00023027"/>
    </source>
</evidence>
<evidence type="ECO:0000256" key="8">
    <source>
        <dbReference type="ARBA" id="ARBA00022857"/>
    </source>
</evidence>
<dbReference type="InterPro" id="IPR036652">
    <property type="entry name" value="YjeF_N_dom_sf"/>
</dbReference>
<evidence type="ECO:0000256" key="9">
    <source>
        <dbReference type="ARBA" id="ARBA00022958"/>
    </source>
</evidence>
<evidence type="ECO:0000256" key="3">
    <source>
        <dbReference type="ARBA" id="ARBA00006001"/>
    </source>
</evidence>
<dbReference type="PANTHER" id="PTHR12592:SF0">
    <property type="entry name" value="ATP-DEPENDENT (S)-NAD(P)H-HYDRATE DEHYDRATASE"/>
    <property type="match status" value="1"/>
</dbReference>
<dbReference type="PROSITE" id="PS01049">
    <property type="entry name" value="YJEF_C_1"/>
    <property type="match status" value="1"/>
</dbReference>
<feature type="region of interest" description="Disordered" evidence="20">
    <location>
        <begin position="1"/>
        <end position="21"/>
    </location>
</feature>
<dbReference type="InterPro" id="IPR030677">
    <property type="entry name" value="Nnr"/>
</dbReference>
<dbReference type="Pfam" id="PF03853">
    <property type="entry name" value="YjeF_N"/>
    <property type="match status" value="1"/>
</dbReference>
<feature type="binding site" evidence="18">
    <location>
        <position position="163"/>
    </location>
    <ligand>
        <name>(6S)-NADPHX</name>
        <dbReference type="ChEBI" id="CHEBI:64076"/>
    </ligand>
</feature>
<gene>
    <name evidence="17" type="primary">nnrD</name>
    <name evidence="18" type="synonym">nnrE</name>
    <name evidence="23" type="ORF">GCM10023342_03570</name>
</gene>
<comment type="catalytic activity">
    <reaction evidence="16 17 19">
        <text>(6S)-NADPHX + ADP = AMP + phosphate + NADPH + H(+)</text>
        <dbReference type="Rhea" id="RHEA:32235"/>
        <dbReference type="ChEBI" id="CHEBI:15378"/>
        <dbReference type="ChEBI" id="CHEBI:43474"/>
        <dbReference type="ChEBI" id="CHEBI:57783"/>
        <dbReference type="ChEBI" id="CHEBI:64076"/>
        <dbReference type="ChEBI" id="CHEBI:456215"/>
        <dbReference type="ChEBI" id="CHEBI:456216"/>
        <dbReference type="EC" id="4.2.1.136"/>
    </reaction>
</comment>
<feature type="binding site" evidence="17">
    <location>
        <position position="283"/>
    </location>
    <ligand>
        <name>(6S)-NADPHX</name>
        <dbReference type="ChEBI" id="CHEBI:64076"/>
    </ligand>
</feature>
<dbReference type="PIRSF" id="PIRSF017184">
    <property type="entry name" value="Nnr"/>
    <property type="match status" value="1"/>
</dbReference>
<keyword evidence="9 18" id="KW-0630">Potassium</keyword>
<dbReference type="EC" id="5.1.99.6" evidence="19"/>
<dbReference type="SUPFAM" id="SSF64153">
    <property type="entry name" value="YjeF N-terminal domain-like"/>
    <property type="match status" value="1"/>
</dbReference>